<reference evidence="3" key="1">
    <citation type="journal article" date="2021" name="BMC Genomics">
        <title>Chromosome-level genome assembly and manually-curated proteome of model necrotroph Parastagonospora nodorum Sn15 reveals a genome-wide trove of candidate effector homologs, and redundancy of virulence-related functions within an accessory chromosome.</title>
        <authorList>
            <person name="Bertazzoni S."/>
            <person name="Jones D.A.B."/>
            <person name="Phan H.T."/>
            <person name="Tan K.-C."/>
            <person name="Hane J.K."/>
        </authorList>
    </citation>
    <scope>NUCLEOTIDE SEQUENCE [LARGE SCALE GENOMIC DNA]</scope>
    <source>
        <strain evidence="3">SN15 / ATCC MYA-4574 / FGSC 10173)</strain>
    </source>
</reference>
<feature type="chain" id="PRO_5034955801" evidence="1">
    <location>
        <begin position="17"/>
        <end position="218"/>
    </location>
</feature>
<evidence type="ECO:0000313" key="3">
    <source>
        <dbReference type="Proteomes" id="UP000663193"/>
    </source>
</evidence>
<dbReference type="Proteomes" id="UP000663193">
    <property type="component" value="Chromosome 14"/>
</dbReference>
<dbReference type="OrthoDB" id="3749155at2759"/>
<evidence type="ECO:0000256" key="1">
    <source>
        <dbReference type="SAM" id="SignalP"/>
    </source>
</evidence>
<name>A0A7U2I478_PHANO</name>
<gene>
    <name evidence="2" type="ORF">JI435_114690</name>
</gene>
<dbReference type="OMA" id="AINANPW"/>
<dbReference type="RefSeq" id="XP_001801712.1">
    <property type="nucleotide sequence ID" value="XM_001801660.1"/>
</dbReference>
<dbReference type="VEuPathDB" id="FungiDB:JI435_114690"/>
<feature type="signal peptide" evidence="1">
    <location>
        <begin position="1"/>
        <end position="16"/>
    </location>
</feature>
<protein>
    <submittedName>
        <fullName evidence="2">Uncharacterized protein</fullName>
    </submittedName>
</protein>
<dbReference type="AlphaFoldDB" id="A0A7U2I478"/>
<keyword evidence="1" id="KW-0732">Signal</keyword>
<dbReference type="EMBL" id="CP069036">
    <property type="protein sequence ID" value="QRD02736.1"/>
    <property type="molecule type" value="Genomic_DNA"/>
</dbReference>
<sequence length="218" mass="23838">MKVSVWLYAVIGLADASALRPRENAAVPSPHASAWRPKSKDPQFFNLRVDDKCSEGEAASACPFAGYAIRLQGGNAIATPYNKWWDPKLPMLFVDDDTKCYTVSKKPLQLYVNTVDGSLRYAPVGWLPANSVAISFYKTGDNPEGLVDPSPAYFSWPSTEGRTNQFFAGSWWLCPMSGTGQYKVYISDYNFGDAAPGGETKEGCTRKSLAAVNADPWG</sequence>
<proteinExistence type="predicted"/>
<accession>A0A7U2I478</accession>
<dbReference type="KEGG" id="pno:SNOG_11469"/>
<keyword evidence="3" id="KW-1185">Reference proteome</keyword>
<organism evidence="2 3">
    <name type="scientific">Phaeosphaeria nodorum (strain SN15 / ATCC MYA-4574 / FGSC 10173)</name>
    <name type="common">Glume blotch fungus</name>
    <name type="synonym">Parastagonospora nodorum</name>
    <dbReference type="NCBI Taxonomy" id="321614"/>
    <lineage>
        <taxon>Eukaryota</taxon>
        <taxon>Fungi</taxon>
        <taxon>Dikarya</taxon>
        <taxon>Ascomycota</taxon>
        <taxon>Pezizomycotina</taxon>
        <taxon>Dothideomycetes</taxon>
        <taxon>Pleosporomycetidae</taxon>
        <taxon>Pleosporales</taxon>
        <taxon>Pleosporineae</taxon>
        <taxon>Phaeosphaeriaceae</taxon>
        <taxon>Parastagonospora</taxon>
    </lineage>
</organism>
<evidence type="ECO:0000313" key="2">
    <source>
        <dbReference type="EMBL" id="QRD02736.1"/>
    </source>
</evidence>